<keyword evidence="6" id="KW-0175">Coiled coil</keyword>
<dbReference type="Proteomes" id="UP000516437">
    <property type="component" value="Chromosome 7"/>
</dbReference>
<dbReference type="GO" id="GO:0003689">
    <property type="term" value="F:DNA clamp loader activity"/>
    <property type="evidence" value="ECO:0007669"/>
    <property type="project" value="TreeGrafter"/>
</dbReference>
<dbReference type="AlphaFoldDB" id="A0A6A1V708"/>
<feature type="compositionally biased region" description="Basic and acidic residues" evidence="7">
    <location>
        <begin position="827"/>
        <end position="847"/>
    </location>
</feature>
<gene>
    <name evidence="9" type="ORF">CJ030_MR7G029152</name>
</gene>
<dbReference type="GO" id="GO:0009360">
    <property type="term" value="C:DNA polymerase III complex"/>
    <property type="evidence" value="ECO:0007669"/>
    <property type="project" value="InterPro"/>
</dbReference>
<keyword evidence="2" id="KW-0479">Metal-binding</keyword>
<keyword evidence="3" id="KW-0547">Nucleotide-binding</keyword>
<organism evidence="9 10">
    <name type="scientific">Morella rubra</name>
    <name type="common">Chinese bayberry</name>
    <dbReference type="NCBI Taxonomy" id="262757"/>
    <lineage>
        <taxon>Eukaryota</taxon>
        <taxon>Viridiplantae</taxon>
        <taxon>Streptophyta</taxon>
        <taxon>Embryophyta</taxon>
        <taxon>Tracheophyta</taxon>
        <taxon>Spermatophyta</taxon>
        <taxon>Magnoliopsida</taxon>
        <taxon>eudicotyledons</taxon>
        <taxon>Gunneridae</taxon>
        <taxon>Pentapetalae</taxon>
        <taxon>rosids</taxon>
        <taxon>fabids</taxon>
        <taxon>Fagales</taxon>
        <taxon>Myricaceae</taxon>
        <taxon>Morella</taxon>
    </lineage>
</organism>
<sequence>MSDTRAGDPSKLHLKRELTQIRKAARVLRDPGTSSSWKSPLSSSRSVAPTASSSTWKNLLQSDQFQNDNGKDKEKRVFLYNWKSHKSSSEKSAAVAKNDDGDDGSSSSTLGGSIEDSTSDARNGGDSKSDSRSSIFRCRDANPVSSASVKKKKKKKKKEEKKQNSATSKPSLQGHPSIALSRDDSGEQSDDTEEYCNSVEFRRILGASPLRLKLKHMNWSHSSSKFLRKDGLREDSSYSYSTPALSTSSYKKYHNQNPSTVGSWEGTTTSINDGDDEIDDQLDFPGPQGCGIPCYWSKRTPKHRGVCGSCYSPSLSDTLRRKGSMILCGSQAIYPRQRRSSSAFNKRSIASRSAQGVLPLLGNGRGGSSIGTGRSDDELSTNFGELDLEALSRLDGRRWSSSCRSQGGLEIVALNGGGEEEGIPDNTRSFSQKYKPMFFSELIGQNIVVQSLINAVIRGRIAPVYLFQGPRGTGKTSTARIFASALNCLAPNESKPCGYCRECTDFIAGKNRDLLEVDGTNKKGIDRVRYLLKKLSAGSSSTFSRYKVFVIDECHLLSSKTWLAFLKFIEEPPQRVVFILVTTDLDNVPRTVQSRCQKYLFNKIKDGEIIGRLQNISANENLDVEPDALDLIALNADGSLRDAETMLEQLSLLGKRITTALVNELVGVVSDEKLLELLELAMSSDTAETVKRARELMDSGVDPMVLMSQLASLIMDIIAGTYNTVDACGDSFLGERSYIVSPSGNHFLRNENCHDFHAKGVGFHASVTEAELERLKHALKLLSEAEKQLRVSSERSTWFTAALLQLGSMPSLDFTHSGSSRRQSCRSTEDDRSSATRDTTAYKHKSDAQYASQKPTSPASLRKAVNVNPNHLGELLSRVNDLSSNSKLSESQSLDEGALVAACNDVVVSRKLDDVWAHCIERCHSKTLRQLLDSHGKLVSISEVEGFSEGTMGSCHLSERNLLADIDTDVVYAIGFLIAFVAFRDGDIKARVERFLSSITNAMEMVLRCNVEVRSAFLLPESEAFINGVKFA</sequence>
<dbReference type="InterPro" id="IPR027417">
    <property type="entry name" value="P-loop_NTPase"/>
</dbReference>
<dbReference type="InterPro" id="IPR012763">
    <property type="entry name" value="DNA_pol_III_sug/sutau_N"/>
</dbReference>
<feature type="region of interest" description="Disordered" evidence="7">
    <location>
        <begin position="251"/>
        <end position="278"/>
    </location>
</feature>
<evidence type="ECO:0000256" key="5">
    <source>
        <dbReference type="ARBA" id="ARBA00022840"/>
    </source>
</evidence>
<feature type="region of interest" description="Disordered" evidence="7">
    <location>
        <begin position="23"/>
        <end position="194"/>
    </location>
</feature>
<evidence type="ECO:0000256" key="1">
    <source>
        <dbReference type="ARBA" id="ARBA00006360"/>
    </source>
</evidence>
<dbReference type="Pfam" id="PF12169">
    <property type="entry name" value="DNA_pol3_gamma3"/>
    <property type="match status" value="1"/>
</dbReference>
<dbReference type="Pfam" id="PF22608">
    <property type="entry name" value="DNAX_ATPase_lid"/>
    <property type="match status" value="1"/>
</dbReference>
<dbReference type="PANTHER" id="PTHR11669">
    <property type="entry name" value="REPLICATION FACTOR C / DNA POLYMERASE III GAMMA-TAU SUBUNIT"/>
    <property type="match status" value="1"/>
</dbReference>
<protein>
    <submittedName>
        <fullName evidence="9">Protein STICHEL</fullName>
    </submittedName>
</protein>
<evidence type="ECO:0000256" key="7">
    <source>
        <dbReference type="SAM" id="MobiDB-lite"/>
    </source>
</evidence>
<dbReference type="GO" id="GO:0005524">
    <property type="term" value="F:ATP binding"/>
    <property type="evidence" value="ECO:0007669"/>
    <property type="project" value="UniProtKB-KW"/>
</dbReference>
<evidence type="ECO:0000256" key="2">
    <source>
        <dbReference type="ARBA" id="ARBA00022723"/>
    </source>
</evidence>
<name>A0A6A1V708_9ROSI</name>
<feature type="compositionally biased region" description="Polar residues" evidence="7">
    <location>
        <begin position="849"/>
        <end position="859"/>
    </location>
</feature>
<feature type="compositionally biased region" description="Polar residues" evidence="7">
    <location>
        <begin position="56"/>
        <end position="68"/>
    </location>
</feature>
<dbReference type="GO" id="GO:0003887">
    <property type="term" value="F:DNA-directed DNA polymerase activity"/>
    <property type="evidence" value="ECO:0007669"/>
    <property type="project" value="InterPro"/>
</dbReference>
<dbReference type="PANTHER" id="PTHR11669:SF63">
    <property type="entry name" value="PROTEIN STICHEL"/>
    <property type="match status" value="1"/>
</dbReference>
<dbReference type="GO" id="GO:0046872">
    <property type="term" value="F:metal ion binding"/>
    <property type="evidence" value="ECO:0007669"/>
    <property type="project" value="UniProtKB-KW"/>
</dbReference>
<comment type="caution">
    <text evidence="9">The sequence shown here is derived from an EMBL/GenBank/DDBJ whole genome shotgun (WGS) entry which is preliminary data.</text>
</comment>
<feature type="compositionally biased region" description="Polar residues" evidence="7">
    <location>
        <begin position="251"/>
        <end position="272"/>
    </location>
</feature>
<dbReference type="FunFam" id="1.10.8.60:FF:000013">
    <property type="entry name" value="DNA polymerase III subunit gamma/tau"/>
    <property type="match status" value="1"/>
</dbReference>
<feature type="region of interest" description="Disordered" evidence="7">
    <location>
        <begin position="814"/>
        <end position="859"/>
    </location>
</feature>
<dbReference type="InterPro" id="IPR050238">
    <property type="entry name" value="DNA_Rep/Repair_Clamp_Loader"/>
</dbReference>
<dbReference type="EMBL" id="RXIC02000025">
    <property type="protein sequence ID" value="KAB1208639.1"/>
    <property type="molecule type" value="Genomic_DNA"/>
</dbReference>
<feature type="domain" description="AAA+ ATPase" evidence="8">
    <location>
        <begin position="461"/>
        <end position="623"/>
    </location>
</feature>
<keyword evidence="10" id="KW-1185">Reference proteome</keyword>
<reference evidence="9 10" key="1">
    <citation type="journal article" date="2019" name="Plant Biotechnol. J.">
        <title>The red bayberry genome and genetic basis of sex determination.</title>
        <authorList>
            <person name="Jia H.M."/>
            <person name="Jia H.J."/>
            <person name="Cai Q.L."/>
            <person name="Wang Y."/>
            <person name="Zhao H.B."/>
            <person name="Yang W.F."/>
            <person name="Wang G.Y."/>
            <person name="Li Y.H."/>
            <person name="Zhan D.L."/>
            <person name="Shen Y.T."/>
            <person name="Niu Q.F."/>
            <person name="Chang L."/>
            <person name="Qiu J."/>
            <person name="Zhao L."/>
            <person name="Xie H.B."/>
            <person name="Fu W.Y."/>
            <person name="Jin J."/>
            <person name="Li X.W."/>
            <person name="Jiao Y."/>
            <person name="Zhou C.C."/>
            <person name="Tu T."/>
            <person name="Chai C.Y."/>
            <person name="Gao J.L."/>
            <person name="Fan L.J."/>
            <person name="van de Weg E."/>
            <person name="Wang J.Y."/>
            <person name="Gao Z.S."/>
        </authorList>
    </citation>
    <scope>NUCLEOTIDE SEQUENCE [LARGE SCALE GENOMIC DNA]</scope>
    <source>
        <tissue evidence="9">Leaves</tissue>
    </source>
</reference>
<dbReference type="CDD" id="cd18137">
    <property type="entry name" value="HLD_clamp_pol_III_gamma_tau"/>
    <property type="match status" value="1"/>
</dbReference>
<evidence type="ECO:0000256" key="4">
    <source>
        <dbReference type="ARBA" id="ARBA00022833"/>
    </source>
</evidence>
<dbReference type="FunFam" id="3.40.50.300:FF:000014">
    <property type="entry name" value="DNA polymerase III subunit gamma/tau"/>
    <property type="match status" value="1"/>
</dbReference>
<dbReference type="InterPro" id="IPR022754">
    <property type="entry name" value="DNA_pol_III_gamma-3"/>
</dbReference>
<accession>A0A6A1V708</accession>
<dbReference type="GO" id="GO:0005663">
    <property type="term" value="C:DNA replication factor C complex"/>
    <property type="evidence" value="ECO:0007669"/>
    <property type="project" value="TreeGrafter"/>
</dbReference>
<comment type="similarity">
    <text evidence="1">Belongs to the DnaX/STICHEL family.</text>
</comment>
<dbReference type="Gene3D" id="3.40.50.300">
    <property type="entry name" value="P-loop containing nucleotide triphosphate hydrolases"/>
    <property type="match status" value="1"/>
</dbReference>
<feature type="compositionally biased region" description="Basic residues" evidence="7">
    <location>
        <begin position="149"/>
        <end position="159"/>
    </location>
</feature>
<evidence type="ECO:0000313" key="10">
    <source>
        <dbReference type="Proteomes" id="UP000516437"/>
    </source>
</evidence>
<dbReference type="OrthoDB" id="1911163at2759"/>
<feature type="compositionally biased region" description="Low complexity" evidence="7">
    <location>
        <begin position="34"/>
        <end position="55"/>
    </location>
</feature>
<dbReference type="Pfam" id="PF13177">
    <property type="entry name" value="DNA_pol3_delta2"/>
    <property type="match status" value="1"/>
</dbReference>
<keyword evidence="5" id="KW-0067">ATP-binding</keyword>
<dbReference type="InterPro" id="IPR045085">
    <property type="entry name" value="HLD_clamp_pol_III_gamma_tau"/>
</dbReference>
<evidence type="ECO:0000256" key="3">
    <source>
        <dbReference type="ARBA" id="ARBA00022741"/>
    </source>
</evidence>
<evidence type="ECO:0000259" key="8">
    <source>
        <dbReference type="SMART" id="SM00382"/>
    </source>
</evidence>
<proteinExistence type="inferred from homology"/>
<dbReference type="Pfam" id="PF23007">
    <property type="entry name" value="DnaA_N-like_STI"/>
    <property type="match status" value="2"/>
</dbReference>
<dbReference type="SMART" id="SM00382">
    <property type="entry name" value="AAA"/>
    <property type="match status" value="1"/>
</dbReference>
<dbReference type="NCBIfam" id="TIGR02397">
    <property type="entry name" value="dnaX_nterm"/>
    <property type="match status" value="1"/>
</dbReference>
<dbReference type="InterPro" id="IPR054506">
    <property type="entry name" value="DnaA_N-like_STI"/>
</dbReference>
<evidence type="ECO:0000313" key="9">
    <source>
        <dbReference type="EMBL" id="KAB1208639.1"/>
    </source>
</evidence>
<dbReference type="Gene3D" id="1.10.8.60">
    <property type="match status" value="1"/>
</dbReference>
<feature type="compositionally biased region" description="Low complexity" evidence="7">
    <location>
        <begin position="104"/>
        <end position="116"/>
    </location>
</feature>
<evidence type="ECO:0000256" key="6">
    <source>
        <dbReference type="SAM" id="Coils"/>
    </source>
</evidence>
<dbReference type="GO" id="GO:0006281">
    <property type="term" value="P:DNA repair"/>
    <property type="evidence" value="ECO:0007669"/>
    <property type="project" value="TreeGrafter"/>
</dbReference>
<keyword evidence="4" id="KW-0862">Zinc</keyword>
<dbReference type="InterPro" id="IPR003593">
    <property type="entry name" value="AAA+_ATPase"/>
</dbReference>
<dbReference type="CDD" id="cd00009">
    <property type="entry name" value="AAA"/>
    <property type="match status" value="1"/>
</dbReference>
<feature type="coiled-coil region" evidence="6">
    <location>
        <begin position="765"/>
        <end position="795"/>
    </location>
</feature>
<dbReference type="SUPFAM" id="SSF52540">
    <property type="entry name" value="P-loop containing nucleoside triphosphate hydrolases"/>
    <property type="match status" value="1"/>
</dbReference>
<dbReference type="GO" id="GO:0006261">
    <property type="term" value="P:DNA-templated DNA replication"/>
    <property type="evidence" value="ECO:0007669"/>
    <property type="project" value="TreeGrafter"/>
</dbReference>
<feature type="compositionally biased region" description="Polar residues" evidence="7">
    <location>
        <begin position="814"/>
        <end position="826"/>
    </location>
</feature>